<keyword evidence="2" id="KW-0808">Transferase</keyword>
<dbReference type="RefSeq" id="WP_205098081.1">
    <property type="nucleotide sequence ID" value="NZ_CAJNAQ010000002.1"/>
</dbReference>
<name>A0A812F4F0_9ARCH</name>
<accession>A0A812F4F0</accession>
<comment type="caution">
    <text evidence="2">The sequence shown here is derived from an EMBL/GenBank/DDBJ whole genome shotgun (WGS) entry which is preliminary data.</text>
</comment>
<dbReference type="Gene3D" id="3.30.1310.20">
    <property type="entry name" value="PRTase-like"/>
    <property type="match status" value="1"/>
</dbReference>
<protein>
    <submittedName>
        <fullName evidence="2">Putative phosphoribosyl transferase domain protein</fullName>
    </submittedName>
</protein>
<sequence>MIHDRLHAGRLLAEKLASIIKGKDCIVLAIPRGGVIVGDAIARELGLPLDVIISKKITPPDYPEYAIGAITYDDIIHFGDDWNRYSSDPKFRQEIIKKKNEVMRQIMTYRGNTEYNFENKTVILTDDGIATGSTVCAILKWLEQKNVTDIILATPVIPYITHEIIKQFGITIVAIEIPQEFTSVGQFYRKFDQIPDQIVVNILSKYRKSI</sequence>
<evidence type="ECO:0000313" key="3">
    <source>
        <dbReference type="Proteomes" id="UP000655759"/>
    </source>
</evidence>
<organism evidence="2 3">
    <name type="scientific">Candidatus Nitrosotenuis uzonensis</name>
    <dbReference type="NCBI Taxonomy" id="1407055"/>
    <lineage>
        <taxon>Archaea</taxon>
        <taxon>Nitrososphaerota</taxon>
        <taxon>Candidatus Nitrosotenuis</taxon>
    </lineage>
</organism>
<dbReference type="InterPro" id="IPR000836">
    <property type="entry name" value="PRTase_dom"/>
</dbReference>
<gene>
    <name evidence="2" type="ORF">NUZ5A_20337</name>
</gene>
<dbReference type="Proteomes" id="UP000655759">
    <property type="component" value="Unassembled WGS sequence"/>
</dbReference>
<feature type="domain" description="Phosphoribosyltransferase" evidence="1">
    <location>
        <begin position="7"/>
        <end position="156"/>
    </location>
</feature>
<dbReference type="SUPFAM" id="SSF53271">
    <property type="entry name" value="PRTase-like"/>
    <property type="match status" value="1"/>
</dbReference>
<dbReference type="CDD" id="cd06223">
    <property type="entry name" value="PRTases_typeI"/>
    <property type="match status" value="1"/>
</dbReference>
<dbReference type="AlphaFoldDB" id="A0A812F4F0"/>
<evidence type="ECO:0000313" key="2">
    <source>
        <dbReference type="EMBL" id="CAE6487578.1"/>
    </source>
</evidence>
<dbReference type="EMBL" id="CAJNAQ010000002">
    <property type="protein sequence ID" value="CAE6487578.1"/>
    <property type="molecule type" value="Genomic_DNA"/>
</dbReference>
<dbReference type="InterPro" id="IPR029057">
    <property type="entry name" value="PRTase-like"/>
</dbReference>
<reference evidence="2" key="1">
    <citation type="submission" date="2021-02" db="EMBL/GenBank/DDBJ databases">
        <authorList>
            <person name="Han P."/>
        </authorList>
    </citation>
    <scope>NUCLEOTIDE SEQUENCE</scope>
    <source>
        <strain evidence="2">Candidatus Nitrosotenuis uzonensis 5A</strain>
    </source>
</reference>
<dbReference type="Gene3D" id="3.40.50.2020">
    <property type="match status" value="1"/>
</dbReference>
<dbReference type="GO" id="GO:0016740">
    <property type="term" value="F:transferase activity"/>
    <property type="evidence" value="ECO:0007669"/>
    <property type="project" value="UniProtKB-KW"/>
</dbReference>
<dbReference type="Pfam" id="PF00156">
    <property type="entry name" value="Pribosyltran"/>
    <property type="match status" value="1"/>
</dbReference>
<evidence type="ECO:0000259" key="1">
    <source>
        <dbReference type="Pfam" id="PF00156"/>
    </source>
</evidence>
<proteinExistence type="predicted"/>